<accession>A0A229W1B7</accession>
<dbReference type="Gene3D" id="1.10.30.50">
    <property type="match status" value="1"/>
</dbReference>
<proteinExistence type="predicted"/>
<gene>
    <name evidence="1" type="ORF">Tam10B_0087</name>
</gene>
<dbReference type="Proteomes" id="UP000215433">
    <property type="component" value="Unassembled WGS sequence"/>
</dbReference>
<sequence>MASTNPRWKNGYRRRQEQRRWRASGAPCYICGRPIDYSLKSPDPWSFVIDETLPLARGGRVCHSNSGPAHRWCNGLKGTHSLEWARNEVAKRLQAGSGTIPTKATSLRFESSDW</sequence>
<dbReference type="EMBL" id="NEWD01000002">
    <property type="protein sequence ID" value="OXN01645.1"/>
    <property type="molecule type" value="Genomic_DNA"/>
</dbReference>
<organism evidence="1 2">
    <name type="scientific">Bifidobacterium vansinderenii</name>
    <dbReference type="NCBI Taxonomy" id="1984871"/>
    <lineage>
        <taxon>Bacteria</taxon>
        <taxon>Bacillati</taxon>
        <taxon>Actinomycetota</taxon>
        <taxon>Actinomycetes</taxon>
        <taxon>Bifidobacteriales</taxon>
        <taxon>Bifidobacteriaceae</taxon>
        <taxon>Bifidobacterium</taxon>
    </lineage>
</organism>
<name>A0A229W1B7_9BIFI</name>
<reference evidence="1 2" key="1">
    <citation type="submission" date="2017-05" db="EMBL/GenBank/DDBJ databases">
        <title>Bifidobacterium vansinderenii sp. nov.</title>
        <authorList>
            <person name="Lugli G.A."/>
            <person name="Duranti S."/>
            <person name="Mangifesta M."/>
        </authorList>
    </citation>
    <scope>NUCLEOTIDE SEQUENCE [LARGE SCALE GENOMIC DNA]</scope>
    <source>
        <strain evidence="1 2">Tam10B</strain>
    </source>
</reference>
<comment type="caution">
    <text evidence="1">The sequence shown here is derived from an EMBL/GenBank/DDBJ whole genome shotgun (WGS) entry which is preliminary data.</text>
</comment>
<keyword evidence="2" id="KW-1185">Reference proteome</keyword>
<dbReference type="AlphaFoldDB" id="A0A229W1B7"/>
<evidence type="ECO:0000313" key="2">
    <source>
        <dbReference type="Proteomes" id="UP000215433"/>
    </source>
</evidence>
<evidence type="ECO:0000313" key="1">
    <source>
        <dbReference type="EMBL" id="OXN01645.1"/>
    </source>
</evidence>
<protein>
    <submittedName>
        <fullName evidence="1">HNH nuclease</fullName>
    </submittedName>
</protein>